<dbReference type="Pfam" id="PF19478">
    <property type="entry name" value="TrbL_2"/>
    <property type="match status" value="1"/>
</dbReference>
<evidence type="ECO:0000313" key="3">
    <source>
        <dbReference type="Proteomes" id="UP001200313"/>
    </source>
</evidence>
<protein>
    <recommendedName>
        <fullName evidence="4">TrbL/VirB6 plasmid conjugal transfer protein</fullName>
    </recommendedName>
</protein>
<feature type="transmembrane region" description="Helical" evidence="1">
    <location>
        <begin position="64"/>
        <end position="82"/>
    </location>
</feature>
<accession>A0ABS9MB63</accession>
<gene>
    <name evidence="2" type="ORF">L0P79_13295</name>
</gene>
<dbReference type="Proteomes" id="UP001200313">
    <property type="component" value="Unassembled WGS sequence"/>
</dbReference>
<evidence type="ECO:0000313" key="2">
    <source>
        <dbReference type="EMBL" id="MCG4528030.1"/>
    </source>
</evidence>
<feature type="transmembrane region" description="Helical" evidence="1">
    <location>
        <begin position="102"/>
        <end position="124"/>
    </location>
</feature>
<comment type="caution">
    <text evidence="2">The sequence shown here is derived from an EMBL/GenBank/DDBJ whole genome shotgun (WGS) entry which is preliminary data.</text>
</comment>
<keyword evidence="3" id="KW-1185">Reference proteome</keyword>
<proteinExistence type="predicted"/>
<keyword evidence="1" id="KW-0812">Transmembrane</keyword>
<feature type="transmembrane region" description="Helical" evidence="1">
    <location>
        <begin position="225"/>
        <end position="250"/>
    </location>
</feature>
<dbReference type="EMBL" id="JAKNJB010000025">
    <property type="protein sequence ID" value="MCG4528030.1"/>
    <property type="molecule type" value="Genomic_DNA"/>
</dbReference>
<dbReference type="InterPro" id="IPR045798">
    <property type="entry name" value="TrbL_Firmicutes"/>
</dbReference>
<feature type="transmembrane region" description="Helical" evidence="1">
    <location>
        <begin position="167"/>
        <end position="190"/>
    </location>
</feature>
<keyword evidence="1" id="KW-0472">Membrane</keyword>
<dbReference type="RefSeq" id="WP_097772855.1">
    <property type="nucleotide sequence ID" value="NZ_JAKNJB010000025.1"/>
</dbReference>
<evidence type="ECO:0008006" key="4">
    <source>
        <dbReference type="Google" id="ProtNLM"/>
    </source>
</evidence>
<name>A0ABS9MB63_9FIRM</name>
<evidence type="ECO:0000256" key="1">
    <source>
        <dbReference type="SAM" id="Phobius"/>
    </source>
</evidence>
<sequence length="288" mass="31428">MQSILEQITDWLKSMIISGIMGNLSGMFDSVNQQVGQIAGDVGTTPANFSPAVFSMIRNISESVILPIAGMVLTFIACYELIQMLIEHNNLANFETWTFFKWVFKTFLAVTLISNTFNITMAVFDVAQQVISRSGGLISGSTSVSDATLTAMQATLEGMDLGPLLGLYLQTFVVQVTMLALSAIIFVIVYGRMVEIYLMVSLAPIPFATFGNHEQSHTGQNYLRSLFALGFQGFLIIICVGIYAVLIQNLSFSDNIISSIWGVMGYTVLLAFTLFKTGSLAKSVFAAH</sequence>
<feature type="transmembrane region" description="Helical" evidence="1">
    <location>
        <begin position="256"/>
        <end position="275"/>
    </location>
</feature>
<organism evidence="2 3">
    <name type="scientific">Intestinimonas massiliensis</name>
    <name type="common">ex Afouda et al. 2020</name>
    <dbReference type="NCBI Taxonomy" id="1673721"/>
    <lineage>
        <taxon>Bacteria</taxon>
        <taxon>Bacillati</taxon>
        <taxon>Bacillota</taxon>
        <taxon>Clostridia</taxon>
        <taxon>Eubacteriales</taxon>
        <taxon>Intestinimonas</taxon>
    </lineage>
</organism>
<reference evidence="2 3" key="1">
    <citation type="submission" date="2022-01" db="EMBL/GenBank/DDBJ databases">
        <title>Collection of gut derived symbiotic bacterial strains cultured from healthy donors.</title>
        <authorList>
            <person name="Lin H."/>
            <person name="Kohout C."/>
            <person name="Waligurski E."/>
            <person name="Pamer E.G."/>
        </authorList>
    </citation>
    <scope>NUCLEOTIDE SEQUENCE [LARGE SCALE GENOMIC DNA]</scope>
    <source>
        <strain evidence="2 3">DFI.3.7</strain>
    </source>
</reference>
<keyword evidence="1" id="KW-1133">Transmembrane helix</keyword>